<feature type="transmembrane region" description="Helical" evidence="1">
    <location>
        <begin position="34"/>
        <end position="54"/>
    </location>
</feature>
<keyword evidence="1" id="KW-0472">Membrane</keyword>
<evidence type="ECO:0000256" key="1">
    <source>
        <dbReference type="SAM" id="Phobius"/>
    </source>
</evidence>
<feature type="transmembrane region" description="Helical" evidence="1">
    <location>
        <begin position="135"/>
        <end position="152"/>
    </location>
</feature>
<accession>A0ABU7V4P4</accession>
<protein>
    <submittedName>
        <fullName evidence="2">DUF6790 family protein</fullName>
    </submittedName>
</protein>
<organism evidence="2 3">
    <name type="scientific">Microbacterium schleiferi</name>
    <dbReference type="NCBI Taxonomy" id="69362"/>
    <lineage>
        <taxon>Bacteria</taxon>
        <taxon>Bacillati</taxon>
        <taxon>Actinomycetota</taxon>
        <taxon>Actinomycetes</taxon>
        <taxon>Micrococcales</taxon>
        <taxon>Microbacteriaceae</taxon>
        <taxon>Microbacterium</taxon>
    </lineage>
</organism>
<dbReference type="RefSeq" id="WP_331791157.1">
    <property type="nucleotide sequence ID" value="NZ_BAAAUO010000002.1"/>
</dbReference>
<feature type="transmembrane region" description="Helical" evidence="1">
    <location>
        <begin position="90"/>
        <end position="115"/>
    </location>
</feature>
<dbReference type="EMBL" id="JAZHOV010000003">
    <property type="protein sequence ID" value="MEF2254655.1"/>
    <property type="molecule type" value="Genomic_DNA"/>
</dbReference>
<comment type="caution">
    <text evidence="2">The sequence shown here is derived from an EMBL/GenBank/DDBJ whole genome shotgun (WGS) entry which is preliminary data.</text>
</comment>
<gene>
    <name evidence="2" type="ORF">V2V91_05820</name>
</gene>
<keyword evidence="1" id="KW-0812">Transmembrane</keyword>
<proteinExistence type="predicted"/>
<evidence type="ECO:0000313" key="2">
    <source>
        <dbReference type="EMBL" id="MEF2254655.1"/>
    </source>
</evidence>
<keyword evidence="3" id="KW-1185">Reference proteome</keyword>
<reference evidence="2 3" key="1">
    <citation type="submission" date="2024-01" db="EMBL/GenBank/DDBJ databases">
        <title>the genome sequence of strain Microbacterium schleiferi NBRC 15075.</title>
        <authorList>
            <person name="Ding Y."/>
            <person name="Zhang G."/>
        </authorList>
    </citation>
    <scope>NUCLEOTIDE SEQUENCE [LARGE SCALE GENOMIC DNA]</scope>
    <source>
        <strain evidence="2 3">NBRC 15075</strain>
    </source>
</reference>
<evidence type="ECO:0000313" key="3">
    <source>
        <dbReference type="Proteomes" id="UP001351900"/>
    </source>
</evidence>
<sequence>MYAFIVLLQTLILPVVSGGIQLLVSGGHPLLVFGLWWGFWGVGIRLTLAGLSQVMKPDRTRKILGVDSTDANQVVQELGYANLGMGVTALAIPFLPTWGVLLAVPGAIFLLLAGLRHVSKPGKNTAEQVATWTDLLVFLGVTAGVVGLAIVGW</sequence>
<name>A0ABU7V4P4_9MICO</name>
<dbReference type="Proteomes" id="UP001351900">
    <property type="component" value="Unassembled WGS sequence"/>
</dbReference>
<keyword evidence="1" id="KW-1133">Transmembrane helix</keyword>